<evidence type="ECO:0000256" key="1">
    <source>
        <dbReference type="SAM" id="MobiDB-lite"/>
    </source>
</evidence>
<dbReference type="PANTHER" id="PTHR47027:SF8">
    <property type="entry name" value="RIBONUCLEASE H"/>
    <property type="match status" value="1"/>
</dbReference>
<evidence type="ECO:0000313" key="2">
    <source>
        <dbReference type="EMBL" id="KAB0370003.1"/>
    </source>
</evidence>
<dbReference type="Proteomes" id="UP000326062">
    <property type="component" value="Chromosome 20"/>
</dbReference>
<proteinExistence type="predicted"/>
<feature type="region of interest" description="Disordered" evidence="1">
    <location>
        <begin position="1"/>
        <end position="23"/>
    </location>
</feature>
<keyword evidence="3" id="KW-1185">Reference proteome</keyword>
<dbReference type="AlphaFoldDB" id="A0A5N3X7A5"/>
<sequence>MKLKKDEEEKEKEEEEEDRESEKVGLKLNIQKMKIMASGPITSWQTDGETMQTVTDFIFLGSKITADGDCSHEIKRCLLLGRKAMTNLDSILKSRDITLPTKVHLVKAMVFPVVMYGCESWTVKKAECQKIDAFELWCWRRLLRVPWTARRSNQSILKEISPGCSLEGLMLKLKLQYFGHLM</sequence>
<evidence type="ECO:0008006" key="4">
    <source>
        <dbReference type="Google" id="ProtNLM"/>
    </source>
</evidence>
<accession>A0A5N3X7A5</accession>
<organism evidence="2 3">
    <name type="scientific">Muntiacus reevesi</name>
    <name type="common">Reeves' muntjac</name>
    <name type="synonym">Cervus reevesi</name>
    <dbReference type="NCBI Taxonomy" id="9886"/>
    <lineage>
        <taxon>Eukaryota</taxon>
        <taxon>Metazoa</taxon>
        <taxon>Chordata</taxon>
        <taxon>Craniata</taxon>
        <taxon>Vertebrata</taxon>
        <taxon>Euteleostomi</taxon>
        <taxon>Mammalia</taxon>
        <taxon>Eutheria</taxon>
        <taxon>Laurasiatheria</taxon>
        <taxon>Artiodactyla</taxon>
        <taxon>Ruminantia</taxon>
        <taxon>Pecora</taxon>
        <taxon>Cervidae</taxon>
        <taxon>Muntiacinae</taxon>
        <taxon>Muntiacus</taxon>
    </lineage>
</organism>
<name>A0A5N3X7A5_MUNRE</name>
<dbReference type="EMBL" id="VCEB01000014">
    <property type="protein sequence ID" value="KAB0370003.1"/>
    <property type="molecule type" value="Genomic_DNA"/>
</dbReference>
<gene>
    <name evidence="2" type="ORF">FD755_017965</name>
</gene>
<reference evidence="2 3" key="1">
    <citation type="submission" date="2019-06" db="EMBL/GenBank/DDBJ databases">
        <title>Discovery of a novel chromosome fission-fusion reversal in muntjac.</title>
        <authorList>
            <person name="Mudd A.B."/>
            <person name="Bredeson J.V."/>
            <person name="Baum R."/>
            <person name="Hockemeyer D."/>
            <person name="Rokhsar D.S."/>
        </authorList>
    </citation>
    <scope>NUCLEOTIDE SEQUENCE [LARGE SCALE GENOMIC DNA]</scope>
    <source>
        <strain evidence="2">UCam_UCB_Mr</strain>
        <tissue evidence="2">Fibroblast cell line</tissue>
    </source>
</reference>
<feature type="compositionally biased region" description="Acidic residues" evidence="1">
    <location>
        <begin position="8"/>
        <end position="19"/>
    </location>
</feature>
<comment type="caution">
    <text evidence="2">The sequence shown here is derived from an EMBL/GenBank/DDBJ whole genome shotgun (WGS) entry which is preliminary data.</text>
</comment>
<protein>
    <recommendedName>
        <fullName evidence="4">Reverse transcriptase domain-containing protein</fullName>
    </recommendedName>
</protein>
<evidence type="ECO:0000313" key="3">
    <source>
        <dbReference type="Proteomes" id="UP000326062"/>
    </source>
</evidence>
<dbReference type="PANTHER" id="PTHR47027">
    <property type="entry name" value="REVERSE TRANSCRIPTASE DOMAIN-CONTAINING PROTEIN"/>
    <property type="match status" value="1"/>
</dbReference>